<feature type="region of interest" description="Disordered" evidence="1">
    <location>
        <begin position="160"/>
        <end position="192"/>
    </location>
</feature>
<protein>
    <submittedName>
        <fullName evidence="2">Uncharacterized protein</fullName>
    </submittedName>
</protein>
<name>A0AAD5LHD7_PYTIN</name>
<proteinExistence type="predicted"/>
<feature type="compositionally biased region" description="Low complexity" evidence="1">
    <location>
        <begin position="164"/>
        <end position="177"/>
    </location>
</feature>
<dbReference type="AlphaFoldDB" id="A0AAD5LHD7"/>
<gene>
    <name evidence="2" type="ORF">P43SY_007606</name>
</gene>
<evidence type="ECO:0000313" key="2">
    <source>
        <dbReference type="EMBL" id="KAJ0401187.1"/>
    </source>
</evidence>
<keyword evidence="3" id="KW-1185">Reference proteome</keyword>
<dbReference type="InterPro" id="IPR014752">
    <property type="entry name" value="Arrestin-like_C"/>
</dbReference>
<comment type="caution">
    <text evidence="2">The sequence shown here is derived from an EMBL/GenBank/DDBJ whole genome shotgun (WGS) entry which is preliminary data.</text>
</comment>
<reference evidence="2" key="1">
    <citation type="submission" date="2021-12" db="EMBL/GenBank/DDBJ databases">
        <title>Prjna785345.</title>
        <authorList>
            <person name="Rujirawat T."/>
            <person name="Krajaejun T."/>
        </authorList>
    </citation>
    <scope>NUCLEOTIDE SEQUENCE</scope>
    <source>
        <strain evidence="2">Pi057C3</strain>
    </source>
</reference>
<sequence>MAVERACTVEIYSGQVMAIVGEVSVAGAVVVSTNTAARCRGVQLQLIGTERVSAGSFTQSVVIFSKNSVYLRNHQSLTLPFDVALPRGLPGSMRLDTAIERNSDVTASIEYKLVAQCALRRCTIEVEREVHVAEPMCSSPRCATASATRSRWWSKMKMRRSGSDHSTCSSTASSSGSFGDEDTPSRSSDESDVLVTLDRNVCREGEVLGVSSIICCPGTRRRLRKMTCNLVQVVTLRPCGSTLGPLHQTIETPILSVDSDVGEELKRTGASLDCEIPVIGRRAPLCQSVDGTLASVAYRVDVVCQLGWGSTASNPFRSHPVTSATVDSTDYGGF</sequence>
<accession>A0AAD5LHD7</accession>
<evidence type="ECO:0000256" key="1">
    <source>
        <dbReference type="SAM" id="MobiDB-lite"/>
    </source>
</evidence>
<dbReference type="EMBL" id="JAKCXM010000134">
    <property type="protein sequence ID" value="KAJ0401187.1"/>
    <property type="molecule type" value="Genomic_DNA"/>
</dbReference>
<evidence type="ECO:0000313" key="3">
    <source>
        <dbReference type="Proteomes" id="UP001209570"/>
    </source>
</evidence>
<dbReference type="Gene3D" id="2.60.40.640">
    <property type="match status" value="1"/>
</dbReference>
<organism evidence="2 3">
    <name type="scientific">Pythium insidiosum</name>
    <name type="common">Pythiosis disease agent</name>
    <dbReference type="NCBI Taxonomy" id="114742"/>
    <lineage>
        <taxon>Eukaryota</taxon>
        <taxon>Sar</taxon>
        <taxon>Stramenopiles</taxon>
        <taxon>Oomycota</taxon>
        <taxon>Peronosporomycetes</taxon>
        <taxon>Pythiales</taxon>
        <taxon>Pythiaceae</taxon>
        <taxon>Pythium</taxon>
    </lineage>
</organism>
<dbReference type="Proteomes" id="UP001209570">
    <property type="component" value="Unassembled WGS sequence"/>
</dbReference>